<dbReference type="EMBL" id="MPDP01000265">
    <property type="protein sequence ID" value="KAK1464483.1"/>
    <property type="molecule type" value="Genomic_DNA"/>
</dbReference>
<keyword evidence="2" id="KW-1185">Reference proteome</keyword>
<dbReference type="Proteomes" id="UP001239213">
    <property type="component" value="Unassembled WGS sequence"/>
</dbReference>
<organism evidence="1 2">
    <name type="scientific">Colletotrichum cuscutae</name>
    <dbReference type="NCBI Taxonomy" id="1209917"/>
    <lineage>
        <taxon>Eukaryota</taxon>
        <taxon>Fungi</taxon>
        <taxon>Dikarya</taxon>
        <taxon>Ascomycota</taxon>
        <taxon>Pezizomycotina</taxon>
        <taxon>Sordariomycetes</taxon>
        <taxon>Hypocreomycetidae</taxon>
        <taxon>Glomerellales</taxon>
        <taxon>Glomerellaceae</taxon>
        <taxon>Colletotrichum</taxon>
        <taxon>Colletotrichum acutatum species complex</taxon>
    </lineage>
</organism>
<name>A0AAI9XXL0_9PEZI</name>
<protein>
    <submittedName>
        <fullName evidence="1">Uncharacterized protein</fullName>
    </submittedName>
</protein>
<dbReference type="AlphaFoldDB" id="A0AAI9XXL0"/>
<comment type="caution">
    <text evidence="1">The sequence shown here is derived from an EMBL/GenBank/DDBJ whole genome shotgun (WGS) entry which is preliminary data.</text>
</comment>
<evidence type="ECO:0000313" key="2">
    <source>
        <dbReference type="Proteomes" id="UP001239213"/>
    </source>
</evidence>
<reference evidence="1" key="1">
    <citation type="submission" date="2016-11" db="EMBL/GenBank/DDBJ databases">
        <title>The genome sequence of Colletotrichum cuscutae.</title>
        <authorList>
            <person name="Baroncelli R."/>
        </authorList>
    </citation>
    <scope>NUCLEOTIDE SEQUENCE</scope>
    <source>
        <strain evidence="1">IMI 304802</strain>
    </source>
</reference>
<proteinExistence type="predicted"/>
<sequence>MLILIEITHSECLLPPQAGWSKSPLSHTLACLGIHSWSRGHRRKFLEWTGAKCDMIDNILRVVSGLQSCAYAFQTWQSDMSLACPANRCRGHSRTLRNDS</sequence>
<evidence type="ECO:0000313" key="1">
    <source>
        <dbReference type="EMBL" id="KAK1464483.1"/>
    </source>
</evidence>
<accession>A0AAI9XXL0</accession>
<gene>
    <name evidence="1" type="ORF">CCUS01_08057</name>
</gene>